<evidence type="ECO:0000256" key="5">
    <source>
        <dbReference type="ARBA" id="ARBA00022840"/>
    </source>
</evidence>
<dbReference type="PROSITE" id="PS00107">
    <property type="entry name" value="PROTEIN_KINASE_ATP"/>
    <property type="match status" value="4"/>
</dbReference>
<feature type="domain" description="Protein kinase" evidence="8">
    <location>
        <begin position="836"/>
        <end position="1081"/>
    </location>
</feature>
<dbReference type="SUPFAM" id="SSF56112">
    <property type="entry name" value="Protein kinase-like (PK-like)"/>
    <property type="match status" value="5"/>
</dbReference>
<evidence type="ECO:0000259" key="8">
    <source>
        <dbReference type="PROSITE" id="PS50011"/>
    </source>
</evidence>
<dbReference type="Pfam" id="PF07714">
    <property type="entry name" value="PK_Tyr_Ser-Thr"/>
    <property type="match status" value="2"/>
</dbReference>
<dbReference type="InterPro" id="IPR017441">
    <property type="entry name" value="Protein_kinase_ATP_BS"/>
</dbReference>
<name>A0A1V9Y7T8_9STRA</name>
<dbReference type="SUPFAM" id="SSF49562">
    <property type="entry name" value="C2 domain (Calcium/lipid-binding domain, CaLB)"/>
    <property type="match status" value="3"/>
</dbReference>
<dbReference type="PANTHER" id="PTHR44329:SF288">
    <property type="entry name" value="MITOGEN-ACTIVATED PROTEIN KINASE KINASE KINASE 20"/>
    <property type="match status" value="1"/>
</dbReference>
<keyword evidence="10" id="KW-1185">Reference proteome</keyword>
<dbReference type="InterPro" id="IPR011009">
    <property type="entry name" value="Kinase-like_dom_sf"/>
</dbReference>
<gene>
    <name evidence="9" type="ORF">THRCLA_23303</name>
</gene>
<dbReference type="EMBL" id="JNBS01004906">
    <property type="protein sequence ID" value="OQR81754.1"/>
    <property type="molecule type" value="Genomic_DNA"/>
</dbReference>
<evidence type="ECO:0000256" key="4">
    <source>
        <dbReference type="ARBA" id="ARBA00022777"/>
    </source>
</evidence>
<proteinExistence type="predicted"/>
<dbReference type="InterPro" id="IPR035892">
    <property type="entry name" value="C2_domain_sf"/>
</dbReference>
<dbReference type="PROSITE" id="PS00108">
    <property type="entry name" value="PROTEIN_KINASE_ST"/>
    <property type="match status" value="3"/>
</dbReference>
<sequence>MELVVTVKEAKKLIIPGGVFNVKDTYVYIRYAGESFRSKTETRNTDQPHWKLSTTIKEIVPEDMDITIDVFREHLLGYNNIHIGKSIIRIPDHNRTFKSWVHISCKGKFTGEVLVQLKWQSVGTQPEDNTEITSNINSERTRRGTMPPNMEEGNGLGQLDERRRDNITIFELPDNFNIASSAPAPVPSIAPVPIENEHGLTASTPSTLTESIAEQLPVDIKRFAPSDLSLMTPSLGSGTFGEVHRCFLDGRLVAVKTFHVNVHTDNGTQSFLREVKTMYLLNCPHIVNLIGIADEQSGKHQIVMEFMDNGNLRDFLNKRHARFGKDHNLAELFPIALQIAKALAYLHSKDIIHRDIKPANILLNKNRKVKLSDFGIAREDSEQSKTNAAGSTIWMAPEVINSTRYTTSADIFSLGVILTELDMLVQPYKNERSNVFALRGQIANGKRPPLRKNCVSWYKELVEQCLQESPSARPTAAEILKSPCIVKLIGIATSTTGKRQIAMEYMNNGNLRNFLNKRLEKVGDLNELLPIALQIAKGIEYLHSQNIIHRDIKPANVLLNKRGNAKLGDFGIAREDSEESKTNAMGSTTWMAPEVIKSTTSLSADILSLGVILTELDMLVQPYLEVKCHIFSIQNQMLQGRRPPLRPNCPVRYKELRCLEADPNCRPTAAEIVETLELHLNNNSDLSLYFKEKIWSLQAAFTKSKTLMFIFDTVVNPIDQIQIKQIPIIQQTTILQNIVAEDMDIVIDVYRERMWGLTDFHIGKSIVRIPDQNRTVKQWIKISSTKKITGDILQTYDQNLEMVPKFSKSNSTTSNEENSNMLLPSTIKIYSTTNLELIAPSIGSGSNGEIHCCHIDEELFVVKTFHAHIHNDINLFIKHVNQIHQFDSPHIVKIVGIATDKHKRQIVMEYMDDGNLRGFLDKRLEKFGNDHELKDLLPIALQIAKGISYLHSQNVIHRYITPTKILLDNNGNAKLGDFNIGEEMPEKHDSDEIKSFLWMAPEVVNFGEYSTSADIFSLGVILTELDLLIEPFSQAKWNLDAIKLCIERGLRPSLCGMVQKVNRSMPSVRSQLSAINSKSYKLNIPGGIYQIRSIRNTRVRIKYGYESFLSKIVNEQTHYPMWNASTKIRGDDINPKEKIKLEVFRERRLLPDMLIGMCEINIPSPEEVIEDWFSLTWDGVQISGQVRVHIKWHGKRNKKAIITPALPRPIELIPAPNVSIISNHIKTYEPDELHEVSNVGAGAYAIVSQCIVDGKMVAVKKFHIGADIENYKSVFEKEINTLRQCDSEYVIKMLGIVNTRNGHNQFVLEYMDGGHLGNFLVKRKKYYQSKRIKPDLYEMLPIALQIAQGLEYLHKKNLIHRDIKPANILMDKRRRVKIGDLGGAREEDTNQSLTNGAGSLKWMAPEVRKSTRYTTAADIYSFGVILTELDTLEEPFANIIGGALFTELNKGLKPSTRPDCVQWYKELANQCLQDNPEDRPTAEQLRSLDPIRGVVHPYVFIRYSGHTKKSWVHKKGKESPKWDVEAHYSNIDYIRYPNISLEVYDEDPWGGGDMFIGACAVQVPIDVRNYERWVPIYHGAEMTGFVCFQCDSYERLDCSYVVRQSISLSLSKREPSIDLEYAFDSLIDSKLRRGSTASTMYGSFEDIEPLSPDEPQIHPTSMVKNDAALLLHTHWIAAEELVLSTPLGTGAYGSIARGVYDKKDVAIKTFHLTKAGEAAFELQVAVYAKLDPKFVVELYGIGRTDWGQPQIVMEYMENGNLHEFIDYTHMRERSSHSLQNILPLVLDAAMALAHIHQHNIVHGNVKPTNALLTLKNQVKLSDFGFPSTSTYASTRLTQWTAPEMLASHSFSYPADVFALGVMMTELESLQRPYSEVSCDRNEFMTRFLKGNLRPSLSEACPTWFEQLAMDCMDSDPLHRPSADEIVSILRQRTN</sequence>
<accession>A0A1V9Y7T8</accession>
<keyword evidence="4 9" id="KW-0418">Kinase</keyword>
<dbReference type="InterPro" id="IPR000008">
    <property type="entry name" value="C2_dom"/>
</dbReference>
<comment type="caution">
    <text evidence="9">The sequence shown here is derived from an EMBL/GenBank/DDBJ whole genome shotgun (WGS) entry which is preliminary data.</text>
</comment>
<evidence type="ECO:0000313" key="9">
    <source>
        <dbReference type="EMBL" id="OQR81754.1"/>
    </source>
</evidence>
<feature type="binding site" evidence="6">
    <location>
        <position position="863"/>
    </location>
    <ligand>
        <name>ATP</name>
        <dbReference type="ChEBI" id="CHEBI:30616"/>
    </ligand>
</feature>
<dbReference type="Gene3D" id="1.10.510.10">
    <property type="entry name" value="Transferase(Phosphotransferase) domain 1"/>
    <property type="match status" value="5"/>
</dbReference>
<keyword evidence="2" id="KW-0808">Transferase</keyword>
<dbReference type="PROSITE" id="PS50004">
    <property type="entry name" value="C2"/>
    <property type="match status" value="2"/>
</dbReference>
<evidence type="ECO:0000256" key="2">
    <source>
        <dbReference type="ARBA" id="ARBA00022679"/>
    </source>
</evidence>
<dbReference type="InterPro" id="IPR051681">
    <property type="entry name" value="Ser/Thr_Kinases-Pseudokinases"/>
</dbReference>
<dbReference type="PROSITE" id="PS50011">
    <property type="entry name" value="PROTEIN_KINASE_DOM"/>
    <property type="match status" value="5"/>
</dbReference>
<reference evidence="9 10" key="1">
    <citation type="journal article" date="2014" name="Genome Biol. Evol.">
        <title>The secreted proteins of Achlya hypogyna and Thraustotheca clavata identify the ancestral oomycete secretome and reveal gene acquisitions by horizontal gene transfer.</title>
        <authorList>
            <person name="Misner I."/>
            <person name="Blouin N."/>
            <person name="Leonard G."/>
            <person name="Richards T.A."/>
            <person name="Lane C.E."/>
        </authorList>
    </citation>
    <scope>NUCLEOTIDE SEQUENCE [LARGE SCALE GENOMIC DNA]</scope>
    <source>
        <strain evidence="9 10">ATCC 34112</strain>
    </source>
</reference>
<dbReference type="InterPro" id="IPR008271">
    <property type="entry name" value="Ser/Thr_kinase_AS"/>
</dbReference>
<feature type="domain" description="Protein kinase" evidence="8">
    <location>
        <begin position="1681"/>
        <end position="1934"/>
    </location>
</feature>
<organism evidence="9 10">
    <name type="scientific">Thraustotheca clavata</name>
    <dbReference type="NCBI Taxonomy" id="74557"/>
    <lineage>
        <taxon>Eukaryota</taxon>
        <taxon>Sar</taxon>
        <taxon>Stramenopiles</taxon>
        <taxon>Oomycota</taxon>
        <taxon>Saprolegniomycetes</taxon>
        <taxon>Saprolegniales</taxon>
        <taxon>Achlyaceae</taxon>
        <taxon>Thraustotheca</taxon>
    </lineage>
</organism>
<dbReference type="SMART" id="SM00220">
    <property type="entry name" value="S_TKc"/>
    <property type="match status" value="5"/>
</dbReference>
<keyword evidence="3 6" id="KW-0547">Nucleotide-binding</keyword>
<dbReference type="Pfam" id="PF00069">
    <property type="entry name" value="Pkinase"/>
    <property type="match status" value="2"/>
</dbReference>
<feature type="domain" description="C2" evidence="7">
    <location>
        <begin position="1454"/>
        <end position="1578"/>
    </location>
</feature>
<evidence type="ECO:0000256" key="1">
    <source>
        <dbReference type="ARBA" id="ARBA00022527"/>
    </source>
</evidence>
<feature type="binding site" evidence="6">
    <location>
        <position position="1708"/>
    </location>
    <ligand>
        <name>ATP</name>
        <dbReference type="ChEBI" id="CHEBI:30616"/>
    </ligand>
</feature>
<evidence type="ECO:0000256" key="6">
    <source>
        <dbReference type="PROSITE-ProRule" id="PRU10141"/>
    </source>
</evidence>
<feature type="domain" description="Protein kinase" evidence="8">
    <location>
        <begin position="477"/>
        <end position="680"/>
    </location>
</feature>
<dbReference type="InterPro" id="IPR000719">
    <property type="entry name" value="Prot_kinase_dom"/>
</dbReference>
<dbReference type="Pfam" id="PF00168">
    <property type="entry name" value="C2"/>
    <property type="match status" value="2"/>
</dbReference>
<feature type="binding site" evidence="6">
    <location>
        <position position="1261"/>
    </location>
    <ligand>
        <name>ATP</name>
        <dbReference type="ChEBI" id="CHEBI:30616"/>
    </ligand>
</feature>
<feature type="domain" description="C2" evidence="7">
    <location>
        <begin position="1"/>
        <end position="105"/>
    </location>
</feature>
<dbReference type="CDD" id="cd00030">
    <property type="entry name" value="C2"/>
    <property type="match status" value="1"/>
</dbReference>
<evidence type="ECO:0000256" key="3">
    <source>
        <dbReference type="ARBA" id="ARBA00022741"/>
    </source>
</evidence>
<protein>
    <submittedName>
        <fullName evidence="9">Serine/threonine-protein kinase PAK 3-like</fullName>
    </submittedName>
</protein>
<keyword evidence="5 6" id="KW-0067">ATP-binding</keyword>
<feature type="domain" description="Protein kinase" evidence="8">
    <location>
        <begin position="1233"/>
        <end position="1499"/>
    </location>
</feature>
<dbReference type="InterPro" id="IPR001245">
    <property type="entry name" value="Ser-Thr/Tyr_kinase_cat_dom"/>
</dbReference>
<feature type="domain" description="Protein kinase" evidence="8">
    <location>
        <begin position="229"/>
        <end position="485"/>
    </location>
</feature>
<evidence type="ECO:0000259" key="7">
    <source>
        <dbReference type="PROSITE" id="PS50004"/>
    </source>
</evidence>
<feature type="binding site" evidence="6">
    <location>
        <position position="256"/>
    </location>
    <ligand>
        <name>ATP</name>
        <dbReference type="ChEBI" id="CHEBI:30616"/>
    </ligand>
</feature>
<evidence type="ECO:0000313" key="10">
    <source>
        <dbReference type="Proteomes" id="UP000243217"/>
    </source>
</evidence>
<dbReference type="GO" id="GO:0005524">
    <property type="term" value="F:ATP binding"/>
    <property type="evidence" value="ECO:0007669"/>
    <property type="project" value="UniProtKB-UniRule"/>
</dbReference>
<dbReference type="PRINTS" id="PR00109">
    <property type="entry name" value="TYRKINASE"/>
</dbReference>
<dbReference type="STRING" id="74557.A0A1V9Y7T8"/>
<dbReference type="OrthoDB" id="65514at2759"/>
<keyword evidence="1" id="KW-0723">Serine/threonine-protein kinase</keyword>
<dbReference type="GO" id="GO:0004674">
    <property type="term" value="F:protein serine/threonine kinase activity"/>
    <property type="evidence" value="ECO:0007669"/>
    <property type="project" value="UniProtKB-KW"/>
</dbReference>
<dbReference type="Gene3D" id="2.60.40.150">
    <property type="entry name" value="C2 domain"/>
    <property type="match status" value="3"/>
</dbReference>
<dbReference type="PANTHER" id="PTHR44329">
    <property type="entry name" value="SERINE/THREONINE-PROTEIN KINASE TNNI3K-RELATED"/>
    <property type="match status" value="1"/>
</dbReference>
<dbReference type="Gene3D" id="3.30.200.20">
    <property type="entry name" value="Phosphorylase Kinase, domain 1"/>
    <property type="match status" value="2"/>
</dbReference>
<dbReference type="Proteomes" id="UP000243217">
    <property type="component" value="Unassembled WGS sequence"/>
</dbReference>